<evidence type="ECO:0000256" key="2">
    <source>
        <dbReference type="SAM" id="SignalP"/>
    </source>
</evidence>
<gene>
    <name evidence="5" type="ORF">DO021_18315</name>
    <name evidence="4" type="ORF">EYB58_19680</name>
</gene>
<dbReference type="RefSeq" id="WP_111959352.1">
    <property type="nucleotide sequence ID" value="NZ_CP036313.1"/>
</dbReference>
<reference evidence="4 7" key="2">
    <citation type="submission" date="2019-02" db="EMBL/GenBank/DDBJ databases">
        <title>Complete genome sequence of Desulfobacter hydrogenophilus AcRS1.</title>
        <authorList>
            <person name="Marietou A."/>
            <person name="Lund M.B."/>
            <person name="Marshall I.P.G."/>
            <person name="Schreiber L."/>
            <person name="Jorgensen B."/>
        </authorList>
    </citation>
    <scope>NUCLEOTIDE SEQUENCE [LARGE SCALE GENOMIC DNA]</scope>
    <source>
        <strain evidence="4 7">AcRS1</strain>
    </source>
</reference>
<dbReference type="Proteomes" id="UP000293902">
    <property type="component" value="Chromosome"/>
</dbReference>
<dbReference type="Pfam" id="PF12849">
    <property type="entry name" value="PBP_like_2"/>
    <property type="match status" value="1"/>
</dbReference>
<dbReference type="InterPro" id="IPR050811">
    <property type="entry name" value="Phosphate_ABC_transporter"/>
</dbReference>
<accession>A0A328F7N0</accession>
<feature type="signal peptide" evidence="2">
    <location>
        <begin position="1"/>
        <end position="22"/>
    </location>
</feature>
<keyword evidence="1 2" id="KW-0732">Signal</keyword>
<dbReference type="SUPFAM" id="SSF53850">
    <property type="entry name" value="Periplasmic binding protein-like II"/>
    <property type="match status" value="1"/>
</dbReference>
<feature type="chain" id="PRO_5030062854" evidence="2">
    <location>
        <begin position="23"/>
        <end position="354"/>
    </location>
</feature>
<dbReference type="PANTHER" id="PTHR30570:SF1">
    <property type="entry name" value="PHOSPHATE-BINDING PROTEIN PSTS"/>
    <property type="match status" value="1"/>
</dbReference>
<organism evidence="5 6">
    <name type="scientific">Desulfobacter hydrogenophilus</name>
    <dbReference type="NCBI Taxonomy" id="2291"/>
    <lineage>
        <taxon>Bacteria</taxon>
        <taxon>Pseudomonadati</taxon>
        <taxon>Thermodesulfobacteriota</taxon>
        <taxon>Desulfobacteria</taxon>
        <taxon>Desulfobacterales</taxon>
        <taxon>Desulfobacteraceae</taxon>
        <taxon>Desulfobacter</taxon>
    </lineage>
</organism>
<evidence type="ECO:0000256" key="1">
    <source>
        <dbReference type="ARBA" id="ARBA00022729"/>
    </source>
</evidence>
<dbReference type="PANTHER" id="PTHR30570">
    <property type="entry name" value="PERIPLASMIC PHOSPHATE BINDING COMPONENT OF PHOSPHATE ABC TRANSPORTER"/>
    <property type="match status" value="1"/>
</dbReference>
<dbReference type="Proteomes" id="UP000248798">
    <property type="component" value="Unassembled WGS sequence"/>
</dbReference>
<reference evidence="5 6" key="1">
    <citation type="submission" date="2018-06" db="EMBL/GenBank/DDBJ databases">
        <title>Complete Genome Sequence of Desulfobacter hydrogenophilus (DSM3380).</title>
        <authorList>
            <person name="Marietou A."/>
            <person name="Schreiber L."/>
            <person name="Marshall I."/>
            <person name="Jorgensen B."/>
        </authorList>
    </citation>
    <scope>NUCLEOTIDE SEQUENCE [LARGE SCALE GENOMIC DNA]</scope>
    <source>
        <strain evidence="5 6">DSM 3380</strain>
    </source>
</reference>
<dbReference type="EMBL" id="CP036313">
    <property type="protein sequence ID" value="QBH14941.1"/>
    <property type="molecule type" value="Genomic_DNA"/>
</dbReference>
<feature type="domain" description="PBP" evidence="3">
    <location>
        <begin position="21"/>
        <end position="313"/>
    </location>
</feature>
<protein>
    <submittedName>
        <fullName evidence="5">Phosphate ABC transporter substrate-binding protein</fullName>
    </submittedName>
</protein>
<dbReference type="AlphaFoldDB" id="A0A328F7N0"/>
<proteinExistence type="predicted"/>
<evidence type="ECO:0000313" key="7">
    <source>
        <dbReference type="Proteomes" id="UP000293902"/>
    </source>
</evidence>
<dbReference type="Gene3D" id="3.40.190.10">
    <property type="entry name" value="Periplasmic binding protein-like II"/>
    <property type="match status" value="2"/>
</dbReference>
<keyword evidence="7" id="KW-1185">Reference proteome</keyword>
<name>A0A328F7N0_9BACT</name>
<evidence type="ECO:0000259" key="3">
    <source>
        <dbReference type="Pfam" id="PF12849"/>
    </source>
</evidence>
<dbReference type="InterPro" id="IPR024370">
    <property type="entry name" value="PBP_domain"/>
</dbReference>
<evidence type="ECO:0000313" key="4">
    <source>
        <dbReference type="EMBL" id="QBH14941.1"/>
    </source>
</evidence>
<sequence length="354" mass="38894">MKKFIVTSIALVHLFILGIVQAGADAARDYISIVGSSTVYPFATVVAETFGKKTRYKIPKIESTGSGGGHKLFGAGVGVKYPDITNSSSRITKSRLKKDFKNGVKDVVEVKIGYDGIVVANSRQAQVFRLTIKDLFLSLAKQVPVAGDTGALQPNPYKTWRQINPSLPDSKIEVLGPPPTSGTRDAFMELAMEGGANAFTWIAKLKKTDKKRYKVICNTLREDGAYIGAGENDNLIVEKLIKAPEALGVLGFSFLDQNTDKIQGSFINGVQPTFESISNGSYPLFRSLYIYVKKAHVDNIPGMREYLAEFTSENTWGDEGYLATKGLIPMPGEERRHYRKVVEELTPLTLDDLN</sequence>
<evidence type="ECO:0000313" key="6">
    <source>
        <dbReference type="Proteomes" id="UP000248798"/>
    </source>
</evidence>
<dbReference type="OrthoDB" id="9790048at2"/>
<dbReference type="EMBL" id="QLNI01000043">
    <property type="protein sequence ID" value="RAM00601.1"/>
    <property type="molecule type" value="Genomic_DNA"/>
</dbReference>
<evidence type="ECO:0000313" key="5">
    <source>
        <dbReference type="EMBL" id="RAM00601.1"/>
    </source>
</evidence>